<feature type="signal peptide" evidence="2">
    <location>
        <begin position="1"/>
        <end position="23"/>
    </location>
</feature>
<dbReference type="AlphaFoldDB" id="A0A7W9WC24"/>
<evidence type="ECO:0000256" key="2">
    <source>
        <dbReference type="SAM" id="SignalP"/>
    </source>
</evidence>
<gene>
    <name evidence="3" type="ORF">HNQ93_001082</name>
</gene>
<evidence type="ECO:0000313" key="3">
    <source>
        <dbReference type="EMBL" id="MBB6058252.1"/>
    </source>
</evidence>
<comment type="caution">
    <text evidence="3">The sequence shown here is derived from an EMBL/GenBank/DDBJ whole genome shotgun (WGS) entry which is preliminary data.</text>
</comment>
<dbReference type="RefSeq" id="WP_183401598.1">
    <property type="nucleotide sequence ID" value="NZ_JACHGG010000001.1"/>
</dbReference>
<reference evidence="3 4" key="1">
    <citation type="submission" date="2020-08" db="EMBL/GenBank/DDBJ databases">
        <title>Genomic Encyclopedia of Type Strains, Phase IV (KMG-IV): sequencing the most valuable type-strain genomes for metagenomic binning, comparative biology and taxonomic classification.</title>
        <authorList>
            <person name="Goeker M."/>
        </authorList>
    </citation>
    <scope>NUCLEOTIDE SEQUENCE [LARGE SCALE GENOMIC DNA]</scope>
    <source>
        <strain evidence="3 4">DSM 26718</strain>
    </source>
</reference>
<organism evidence="3 4">
    <name type="scientific">Hymenobacter luteus</name>
    <dbReference type="NCBI Taxonomy" id="1411122"/>
    <lineage>
        <taxon>Bacteria</taxon>
        <taxon>Pseudomonadati</taxon>
        <taxon>Bacteroidota</taxon>
        <taxon>Cytophagia</taxon>
        <taxon>Cytophagales</taxon>
        <taxon>Hymenobacteraceae</taxon>
        <taxon>Hymenobacter</taxon>
    </lineage>
</organism>
<accession>A0A7W9WC24</accession>
<dbReference type="Proteomes" id="UP000532746">
    <property type="component" value="Unassembled WGS sequence"/>
</dbReference>
<dbReference type="EMBL" id="JACHGG010000001">
    <property type="protein sequence ID" value="MBB6058252.1"/>
    <property type="molecule type" value="Genomic_DNA"/>
</dbReference>
<feature type="region of interest" description="Disordered" evidence="1">
    <location>
        <begin position="60"/>
        <end position="93"/>
    </location>
</feature>
<keyword evidence="2" id="KW-0732">Signal</keyword>
<protein>
    <submittedName>
        <fullName evidence="3">Uncharacterized protein</fullName>
    </submittedName>
</protein>
<sequence>MLPSYFLLAGSALALVATQPVRAQRPTPPDTLNPAAAAAVGPSPVLPWRLPNAQECAGIRADEARTAPRQAQRREKRLHRWAAEQPEPTTAKP</sequence>
<keyword evidence="4" id="KW-1185">Reference proteome</keyword>
<feature type="chain" id="PRO_5030551256" evidence="2">
    <location>
        <begin position="24"/>
        <end position="93"/>
    </location>
</feature>
<proteinExistence type="predicted"/>
<name>A0A7W9WC24_9BACT</name>
<evidence type="ECO:0000256" key="1">
    <source>
        <dbReference type="SAM" id="MobiDB-lite"/>
    </source>
</evidence>
<evidence type="ECO:0000313" key="4">
    <source>
        <dbReference type="Proteomes" id="UP000532746"/>
    </source>
</evidence>